<dbReference type="EMBL" id="KK852717">
    <property type="protein sequence ID" value="KDR17820.1"/>
    <property type="molecule type" value="Genomic_DNA"/>
</dbReference>
<feature type="compositionally biased region" description="Basic and acidic residues" evidence="1">
    <location>
        <begin position="1040"/>
        <end position="1053"/>
    </location>
</feature>
<name>A0A067RFL3_ZOONE</name>
<feature type="region of interest" description="Disordered" evidence="1">
    <location>
        <begin position="1"/>
        <end position="42"/>
    </location>
</feature>
<organism evidence="2 3">
    <name type="scientific">Zootermopsis nevadensis</name>
    <name type="common">Dampwood termite</name>
    <dbReference type="NCBI Taxonomy" id="136037"/>
    <lineage>
        <taxon>Eukaryota</taxon>
        <taxon>Metazoa</taxon>
        <taxon>Ecdysozoa</taxon>
        <taxon>Arthropoda</taxon>
        <taxon>Hexapoda</taxon>
        <taxon>Insecta</taxon>
        <taxon>Pterygota</taxon>
        <taxon>Neoptera</taxon>
        <taxon>Polyneoptera</taxon>
        <taxon>Dictyoptera</taxon>
        <taxon>Blattodea</taxon>
        <taxon>Blattoidea</taxon>
        <taxon>Termitoidae</taxon>
        <taxon>Termopsidae</taxon>
        <taxon>Zootermopsis</taxon>
    </lineage>
</organism>
<proteinExistence type="predicted"/>
<feature type="compositionally biased region" description="Low complexity" evidence="1">
    <location>
        <begin position="245"/>
        <end position="263"/>
    </location>
</feature>
<feature type="compositionally biased region" description="Polar residues" evidence="1">
    <location>
        <begin position="536"/>
        <end position="561"/>
    </location>
</feature>
<dbReference type="eggNOG" id="ENOG502RGUA">
    <property type="taxonomic scope" value="Eukaryota"/>
</dbReference>
<evidence type="ECO:0000313" key="3">
    <source>
        <dbReference type="Proteomes" id="UP000027135"/>
    </source>
</evidence>
<feature type="compositionally biased region" description="Pro residues" evidence="1">
    <location>
        <begin position="450"/>
        <end position="465"/>
    </location>
</feature>
<reference evidence="2 3" key="1">
    <citation type="journal article" date="2014" name="Nat. Commun.">
        <title>Molecular traces of alternative social organization in a termite genome.</title>
        <authorList>
            <person name="Terrapon N."/>
            <person name="Li C."/>
            <person name="Robertson H.M."/>
            <person name="Ji L."/>
            <person name="Meng X."/>
            <person name="Booth W."/>
            <person name="Chen Z."/>
            <person name="Childers C.P."/>
            <person name="Glastad K.M."/>
            <person name="Gokhale K."/>
            <person name="Gowin J."/>
            <person name="Gronenberg W."/>
            <person name="Hermansen R.A."/>
            <person name="Hu H."/>
            <person name="Hunt B.G."/>
            <person name="Huylmans A.K."/>
            <person name="Khalil S.M."/>
            <person name="Mitchell R.D."/>
            <person name="Munoz-Torres M.C."/>
            <person name="Mustard J.A."/>
            <person name="Pan H."/>
            <person name="Reese J.T."/>
            <person name="Scharf M.E."/>
            <person name="Sun F."/>
            <person name="Vogel H."/>
            <person name="Xiao J."/>
            <person name="Yang W."/>
            <person name="Yang Z."/>
            <person name="Yang Z."/>
            <person name="Zhou J."/>
            <person name="Zhu J."/>
            <person name="Brent C.S."/>
            <person name="Elsik C.G."/>
            <person name="Goodisman M.A."/>
            <person name="Liberles D.A."/>
            <person name="Roe R.M."/>
            <person name="Vargo E.L."/>
            <person name="Vilcinskas A."/>
            <person name="Wang J."/>
            <person name="Bornberg-Bauer E."/>
            <person name="Korb J."/>
            <person name="Zhang G."/>
            <person name="Liebig J."/>
        </authorList>
    </citation>
    <scope>NUCLEOTIDE SEQUENCE [LARGE SCALE GENOMIC DNA]</scope>
    <source>
        <tissue evidence="2">Whole organism</tissue>
    </source>
</reference>
<dbReference type="STRING" id="136037.A0A067RFL3"/>
<feature type="region of interest" description="Disordered" evidence="1">
    <location>
        <begin position="753"/>
        <end position="773"/>
    </location>
</feature>
<feature type="non-terminal residue" evidence="2">
    <location>
        <position position="1201"/>
    </location>
</feature>
<sequence length="1201" mass="130762">MSRDDGTIRQHRSRLLQLAETTSANSSGKRRGFSNAQLLRSNGGRKLLQELVRSDPSYTPNIEHLVFPDRRNSAVTSPISATAPPKASSNSKATRSRLAEVFALSRYSHHSHQGGSVDSKTSKMSTKASKSSRKSLGNVMGGGHQPAGGTGRGEGPRRWASEEPVLQQSQTRTNPSPDSGKVWRSTEQQQPHRSDLSTAKPLQDATDMATTRYASVVSRSATGPNVSVLHLRSTSEPWETATTTASHGSRPSSRSSVASHVSSIPTLQVKYAGNSATQSRNSNYASLPTSRRRDTGPTALFIAGSMASSVDRGTNNGSCSRELSPVRWCDREVDGVYLGRSGWVQVQQRSLDENRRANYGMLHSAPSTAPAAPVGGTLPGRRPGIKLADYHCSNSEPGKFPEAVKVEEQQRPAFLPLPIGITQGREFEHRINSRSASPSPQDLGLSGDPMSPPSVTPIISPPPAFQDPSRRYQTAPRLRTGAGKHPFLPRSNAIVDSDIVSPPPSPPPTVNWSTLPSPRTAAPPGSLRARRLTPSPVDTHQQQPLRIPQTKSLEETTGSGTRRSRFQKNDSSSSSSSSFGFRSLDSSINPRATMPRLSETDSSVGGYEDGDEEENRESSLNLSAFSTITVTNSSPDTPAAVSGLQPKERFLVNGEKISPSSVRHRDSIRLHHQNQRLEHRTHPLRKSPGSEGNNKKQVWNNSSSSSSSSSSSCTGRTGLTHAFRRSQVQAVIRVPEAVSHSYDTWDGRNRVRRSRSLQLPETKSPGALSPGSHSHTDCEFIGIMIDTVHYQPPVYKPLFSSICLHPFFLCGFDVLGKTQSEDSRYEDGVRWEDEARAVTDYLHGTRSRAAARALLQARYHAEQEQERRSKEPEPGFNIFFVSRNKGKQQPQQRQRVLQRGITTPSATTVASVFCPNINPDTCDFWPHCAHLDSLYPPSGHSKSSTPSPSSGPKLPTAASAASNMRLSQSYPTTAVTQNQRGRNEPRRNYDNDEKSKRVDGPRGGGQSTRSSPASLERVDEYELTMPRKNQSGLNGVSSPSDRKSIPLDAEDKKPKWRNSLRQANGSPSVVSPLIDLVEDDFERQLSVPRERKASPIVNSRSPSAVGGTSSSSSSSSDVWVTTSDRTVMKSPRTQKSSGTSTPLEDASSTVMLMIKSPVGDHSKSVLEPRPGSAPAEVVENRNKVMLESQQRSLSLPKSFLS</sequence>
<feature type="compositionally biased region" description="Polar residues" evidence="1">
    <location>
        <begin position="1027"/>
        <end position="1039"/>
    </location>
</feature>
<feature type="compositionally biased region" description="Polar residues" evidence="1">
    <location>
        <begin position="959"/>
        <end position="980"/>
    </location>
</feature>
<feature type="region of interest" description="Disordered" evidence="1">
    <location>
        <begin position="495"/>
        <end position="716"/>
    </location>
</feature>
<feature type="compositionally biased region" description="Low complexity" evidence="1">
    <location>
        <begin position="569"/>
        <end position="587"/>
    </location>
</feature>
<feature type="compositionally biased region" description="Polar residues" evidence="1">
    <location>
        <begin position="274"/>
        <end position="289"/>
    </location>
</feature>
<feature type="compositionally biased region" description="Low complexity" evidence="1">
    <location>
        <begin position="702"/>
        <end position="712"/>
    </location>
</feature>
<feature type="compositionally biased region" description="Polar residues" evidence="1">
    <location>
        <begin position="690"/>
        <end position="701"/>
    </location>
</feature>
<feature type="compositionally biased region" description="Gly residues" evidence="1">
    <location>
        <begin position="139"/>
        <end position="153"/>
    </location>
</feature>
<protein>
    <submittedName>
        <fullName evidence="2">Uncharacterized protein</fullName>
    </submittedName>
</protein>
<feature type="compositionally biased region" description="Basic and acidic residues" evidence="1">
    <location>
        <begin position="663"/>
        <end position="681"/>
    </location>
</feature>
<feature type="region of interest" description="Disordered" evidence="1">
    <location>
        <begin position="234"/>
        <end position="296"/>
    </location>
</feature>
<dbReference type="InParanoid" id="A0A067RFL3"/>
<feature type="compositionally biased region" description="Polar residues" evidence="1">
    <location>
        <begin position="234"/>
        <end position="244"/>
    </location>
</feature>
<dbReference type="AlphaFoldDB" id="A0A067RFL3"/>
<feature type="region of interest" description="Disordered" evidence="1">
    <location>
        <begin position="937"/>
        <end position="1067"/>
    </location>
</feature>
<accession>A0A067RFL3</accession>
<dbReference type="Proteomes" id="UP000027135">
    <property type="component" value="Unassembled WGS sequence"/>
</dbReference>
<gene>
    <name evidence="2" type="ORF">L798_08250</name>
</gene>
<feature type="region of interest" description="Disordered" evidence="1">
    <location>
        <begin position="75"/>
        <end position="206"/>
    </location>
</feature>
<feature type="compositionally biased region" description="Polar residues" evidence="1">
    <location>
        <begin position="624"/>
        <end position="636"/>
    </location>
</feature>
<feature type="region of interest" description="Disordered" evidence="1">
    <location>
        <begin position="1088"/>
        <end position="1177"/>
    </location>
</feature>
<feature type="compositionally biased region" description="Basic and acidic residues" evidence="1">
    <location>
        <begin position="981"/>
        <end position="1000"/>
    </location>
</feature>
<feature type="compositionally biased region" description="Polar residues" evidence="1">
    <location>
        <begin position="166"/>
        <end position="177"/>
    </location>
</feature>
<keyword evidence="3" id="KW-1185">Reference proteome</keyword>
<feature type="region of interest" description="Disordered" evidence="1">
    <location>
        <begin position="430"/>
        <end position="471"/>
    </location>
</feature>
<feature type="compositionally biased region" description="Polar residues" evidence="1">
    <location>
        <begin position="1131"/>
        <end position="1150"/>
    </location>
</feature>
<evidence type="ECO:0000256" key="1">
    <source>
        <dbReference type="SAM" id="MobiDB-lite"/>
    </source>
</evidence>
<feature type="compositionally biased region" description="Low complexity" evidence="1">
    <location>
        <begin position="1099"/>
        <end position="1125"/>
    </location>
</feature>
<dbReference type="OMA" id="CVTKSIM"/>
<evidence type="ECO:0000313" key="2">
    <source>
        <dbReference type="EMBL" id="KDR17820.1"/>
    </source>
</evidence>
<feature type="compositionally biased region" description="Low complexity" evidence="1">
    <location>
        <begin position="937"/>
        <end position="956"/>
    </location>
</feature>